<protein>
    <submittedName>
        <fullName evidence="1">Uncharacterized protein</fullName>
    </submittedName>
</protein>
<reference evidence="2" key="2">
    <citation type="submission" date="2015-01" db="EMBL/GenBank/DDBJ databases">
        <title>Evolutionary Origins and Diversification of the Mycorrhizal Mutualists.</title>
        <authorList>
            <consortium name="DOE Joint Genome Institute"/>
            <consortium name="Mycorrhizal Genomics Consortium"/>
            <person name="Kohler A."/>
            <person name="Kuo A."/>
            <person name="Nagy L.G."/>
            <person name="Floudas D."/>
            <person name="Copeland A."/>
            <person name="Barry K.W."/>
            <person name="Cichocki N."/>
            <person name="Veneault-Fourrey C."/>
            <person name="LaButti K."/>
            <person name="Lindquist E.A."/>
            <person name="Lipzen A."/>
            <person name="Lundell T."/>
            <person name="Morin E."/>
            <person name="Murat C."/>
            <person name="Riley R."/>
            <person name="Ohm R."/>
            <person name="Sun H."/>
            <person name="Tunlid A."/>
            <person name="Henrissat B."/>
            <person name="Grigoriev I.V."/>
            <person name="Hibbett D.S."/>
            <person name="Martin F."/>
        </authorList>
    </citation>
    <scope>NUCLEOTIDE SEQUENCE [LARGE SCALE GENOMIC DNA]</scope>
    <source>
        <strain evidence="2">F 1598</strain>
    </source>
</reference>
<organism evidence="1 2">
    <name type="scientific">Piloderma croceum (strain F 1598)</name>
    <dbReference type="NCBI Taxonomy" id="765440"/>
    <lineage>
        <taxon>Eukaryota</taxon>
        <taxon>Fungi</taxon>
        <taxon>Dikarya</taxon>
        <taxon>Basidiomycota</taxon>
        <taxon>Agaricomycotina</taxon>
        <taxon>Agaricomycetes</taxon>
        <taxon>Agaricomycetidae</taxon>
        <taxon>Atheliales</taxon>
        <taxon>Atheliaceae</taxon>
        <taxon>Piloderma</taxon>
    </lineage>
</organism>
<dbReference type="AlphaFoldDB" id="A0A0C3CPM8"/>
<evidence type="ECO:0000313" key="1">
    <source>
        <dbReference type="EMBL" id="KIM91612.1"/>
    </source>
</evidence>
<dbReference type="Proteomes" id="UP000054166">
    <property type="component" value="Unassembled WGS sequence"/>
</dbReference>
<keyword evidence="2" id="KW-1185">Reference proteome</keyword>
<accession>A0A0C3CPM8</accession>
<dbReference type="HOGENOM" id="CLU_3014968_0_0_1"/>
<reference evidence="1 2" key="1">
    <citation type="submission" date="2014-04" db="EMBL/GenBank/DDBJ databases">
        <authorList>
            <consortium name="DOE Joint Genome Institute"/>
            <person name="Kuo A."/>
            <person name="Tarkka M."/>
            <person name="Buscot F."/>
            <person name="Kohler A."/>
            <person name="Nagy L.G."/>
            <person name="Floudas D."/>
            <person name="Copeland A."/>
            <person name="Barry K.W."/>
            <person name="Cichocki N."/>
            <person name="Veneault-Fourrey C."/>
            <person name="LaButti K."/>
            <person name="Lindquist E.A."/>
            <person name="Lipzen A."/>
            <person name="Lundell T."/>
            <person name="Morin E."/>
            <person name="Murat C."/>
            <person name="Sun H."/>
            <person name="Tunlid A."/>
            <person name="Henrissat B."/>
            <person name="Grigoriev I.V."/>
            <person name="Hibbett D.S."/>
            <person name="Martin F."/>
            <person name="Nordberg H.P."/>
            <person name="Cantor M.N."/>
            <person name="Hua S.X."/>
        </authorList>
    </citation>
    <scope>NUCLEOTIDE SEQUENCE [LARGE SCALE GENOMIC DNA]</scope>
    <source>
        <strain evidence="1 2">F 1598</strain>
    </source>
</reference>
<gene>
    <name evidence="1" type="ORF">PILCRDRAFT_810898</name>
</gene>
<proteinExistence type="predicted"/>
<name>A0A0C3CPM8_PILCF</name>
<feature type="non-terminal residue" evidence="1">
    <location>
        <position position="1"/>
    </location>
</feature>
<dbReference type="InParanoid" id="A0A0C3CPM8"/>
<evidence type="ECO:0000313" key="2">
    <source>
        <dbReference type="Proteomes" id="UP000054166"/>
    </source>
</evidence>
<sequence>MSTWIRGPAHLRSRSAADILQHTQPSRSTPQLDKYGMDHRARLVAKAYHRFVLTVK</sequence>
<dbReference type="EMBL" id="KN832971">
    <property type="protein sequence ID" value="KIM91612.1"/>
    <property type="molecule type" value="Genomic_DNA"/>
</dbReference>